<dbReference type="Proteomes" id="UP000694888">
    <property type="component" value="Unplaced"/>
</dbReference>
<reference evidence="4" key="1">
    <citation type="submission" date="2025-08" db="UniProtKB">
        <authorList>
            <consortium name="RefSeq"/>
        </authorList>
    </citation>
    <scope>IDENTIFICATION</scope>
</reference>
<organism evidence="3 4">
    <name type="scientific">Aplysia californica</name>
    <name type="common">California sea hare</name>
    <dbReference type="NCBI Taxonomy" id="6500"/>
    <lineage>
        <taxon>Eukaryota</taxon>
        <taxon>Metazoa</taxon>
        <taxon>Spiralia</taxon>
        <taxon>Lophotrochozoa</taxon>
        <taxon>Mollusca</taxon>
        <taxon>Gastropoda</taxon>
        <taxon>Heterobranchia</taxon>
        <taxon>Euthyneura</taxon>
        <taxon>Tectipleura</taxon>
        <taxon>Aplysiida</taxon>
        <taxon>Aplysioidea</taxon>
        <taxon>Aplysiidae</taxon>
        <taxon>Aplysia</taxon>
    </lineage>
</organism>
<evidence type="ECO:0000256" key="2">
    <source>
        <dbReference type="SAM" id="Phobius"/>
    </source>
</evidence>
<protein>
    <submittedName>
        <fullName evidence="4">Uncharacterized protein LOC101847441</fullName>
    </submittedName>
</protein>
<keyword evidence="2" id="KW-1133">Transmembrane helix</keyword>
<keyword evidence="2" id="KW-0472">Membrane</keyword>
<name>A0ABM0JXU0_APLCA</name>
<keyword evidence="3" id="KW-1185">Reference proteome</keyword>
<gene>
    <name evidence="4" type="primary">LOC101847441</name>
</gene>
<feature type="region of interest" description="Disordered" evidence="1">
    <location>
        <begin position="1"/>
        <end position="40"/>
    </location>
</feature>
<dbReference type="RefSeq" id="XP_005104073.1">
    <property type="nucleotide sequence ID" value="XM_005104016.3"/>
</dbReference>
<evidence type="ECO:0000313" key="3">
    <source>
        <dbReference type="Proteomes" id="UP000694888"/>
    </source>
</evidence>
<proteinExistence type="predicted"/>
<accession>A0ABM0JXU0</accession>
<dbReference type="GeneID" id="101847441"/>
<evidence type="ECO:0000256" key="1">
    <source>
        <dbReference type="SAM" id="MobiDB-lite"/>
    </source>
</evidence>
<sequence length="121" mass="13570">MPGTPEPVTLIRRKRLSVKDKSTPDPASRSSSSEGSGHDNKAATRLNMILGLVIPVSCLLLIVLIIFISCKLNDRYQCIRCQDQDGCLYKCVTFCNDKCCAPYNKPVQEKQYVRVHLKNVI</sequence>
<keyword evidence="2" id="KW-0812">Transmembrane</keyword>
<evidence type="ECO:0000313" key="4">
    <source>
        <dbReference type="RefSeq" id="XP_005104073.1"/>
    </source>
</evidence>
<feature type="transmembrane region" description="Helical" evidence="2">
    <location>
        <begin position="48"/>
        <end position="70"/>
    </location>
</feature>